<evidence type="ECO:0000313" key="3">
    <source>
        <dbReference type="EMBL" id="MFC0211641.1"/>
    </source>
</evidence>
<sequence>MSLSKEYVVFAGTYAPAREESIHVLKFDAAAGRLVKMSGVSGVDQPSFLAFDEPRNRLYAVSELEDGAVVSFRYDPESGTLEELNRQPTHGAHPCHLRVDRESKRLVLVNYSGGSVNVYPLEPDGAIGPLAQQIAHEGSSVNTARQEKPHPHSIFPVPDKNKGTEAIEASPQWIVPDLGTDKLYLYELDEAAPKLRLLSETIVTPGAGPRHAEFHPQLPIVYIIDELSSTVSVYEHDRSAAKLTQRQQLSTLPADFTGANTCADIHIAPSGRLLYGSNRGHDSIAVFDVLPDGTLAFKQTVATEGRTPRNFALVPGEPFLLAANQDSDSIVVFRIADTGELAPTGERLQLAKPVCLQVHGIVRSAGR</sequence>
<dbReference type="InterPro" id="IPR015943">
    <property type="entry name" value="WD40/YVTN_repeat-like_dom_sf"/>
</dbReference>
<dbReference type="InterPro" id="IPR019405">
    <property type="entry name" value="Lactonase_7-beta_prop"/>
</dbReference>
<keyword evidence="4" id="KW-1185">Reference proteome</keyword>
<dbReference type="InterPro" id="IPR050282">
    <property type="entry name" value="Cycloisomerase_2"/>
</dbReference>
<dbReference type="PANTHER" id="PTHR30344">
    <property type="entry name" value="6-PHOSPHOGLUCONOLACTONASE-RELATED"/>
    <property type="match status" value="1"/>
</dbReference>
<dbReference type="InterPro" id="IPR011048">
    <property type="entry name" value="Haem_d1_sf"/>
</dbReference>
<proteinExistence type="inferred from homology"/>
<dbReference type="RefSeq" id="WP_377468626.1">
    <property type="nucleotide sequence ID" value="NZ_JBHLWN010000021.1"/>
</dbReference>
<name>A0ABV6DG70_9BACL</name>
<evidence type="ECO:0000256" key="2">
    <source>
        <dbReference type="SAM" id="MobiDB-lite"/>
    </source>
</evidence>
<gene>
    <name evidence="3" type="ORF">ACFFK0_04100</name>
</gene>
<dbReference type="Proteomes" id="UP001589776">
    <property type="component" value="Unassembled WGS sequence"/>
</dbReference>
<dbReference type="EMBL" id="JBHLWN010000021">
    <property type="protein sequence ID" value="MFC0211641.1"/>
    <property type="molecule type" value="Genomic_DNA"/>
</dbReference>
<accession>A0ABV6DG70</accession>
<dbReference type="Gene3D" id="2.130.10.10">
    <property type="entry name" value="YVTN repeat-like/Quinoprotein amine dehydrogenase"/>
    <property type="match status" value="1"/>
</dbReference>
<dbReference type="SUPFAM" id="SSF51004">
    <property type="entry name" value="C-terminal (heme d1) domain of cytochrome cd1-nitrite reductase"/>
    <property type="match status" value="1"/>
</dbReference>
<evidence type="ECO:0000256" key="1">
    <source>
        <dbReference type="ARBA" id="ARBA00005564"/>
    </source>
</evidence>
<evidence type="ECO:0000313" key="4">
    <source>
        <dbReference type="Proteomes" id="UP001589776"/>
    </source>
</evidence>
<feature type="region of interest" description="Disordered" evidence="2">
    <location>
        <begin position="139"/>
        <end position="159"/>
    </location>
</feature>
<dbReference type="PANTHER" id="PTHR30344:SF1">
    <property type="entry name" value="6-PHOSPHOGLUCONOLACTONASE"/>
    <property type="match status" value="1"/>
</dbReference>
<reference evidence="3 4" key="1">
    <citation type="submission" date="2024-09" db="EMBL/GenBank/DDBJ databases">
        <authorList>
            <person name="Sun Q."/>
            <person name="Mori K."/>
        </authorList>
    </citation>
    <scope>NUCLEOTIDE SEQUENCE [LARGE SCALE GENOMIC DNA]</scope>
    <source>
        <strain evidence="3 4">CCM 7759</strain>
    </source>
</reference>
<comment type="caution">
    <text evidence="3">The sequence shown here is derived from an EMBL/GenBank/DDBJ whole genome shotgun (WGS) entry which is preliminary data.</text>
</comment>
<comment type="similarity">
    <text evidence="1">Belongs to the cycloisomerase 2 family.</text>
</comment>
<protein>
    <submittedName>
        <fullName evidence="3">Lactonase family protein</fullName>
    </submittedName>
</protein>
<organism evidence="3 4">
    <name type="scientific">Paenibacillus chartarius</name>
    <dbReference type="NCBI Taxonomy" id="747481"/>
    <lineage>
        <taxon>Bacteria</taxon>
        <taxon>Bacillati</taxon>
        <taxon>Bacillota</taxon>
        <taxon>Bacilli</taxon>
        <taxon>Bacillales</taxon>
        <taxon>Paenibacillaceae</taxon>
        <taxon>Paenibacillus</taxon>
    </lineage>
</organism>
<dbReference type="Pfam" id="PF10282">
    <property type="entry name" value="Lactonase"/>
    <property type="match status" value="1"/>
</dbReference>